<keyword evidence="2 5" id="KW-0808">Transferase</keyword>
<keyword evidence="1 5" id="KW-0489">Methyltransferase</keyword>
<dbReference type="Gene3D" id="3.40.50.150">
    <property type="entry name" value="Vaccinia Virus protein VP39"/>
    <property type="match status" value="1"/>
</dbReference>
<dbReference type="SUPFAM" id="SSF53335">
    <property type="entry name" value="S-adenosyl-L-methionine-dependent methyltransferases"/>
    <property type="match status" value="1"/>
</dbReference>
<accession>A0A5N5CUF3</accession>
<dbReference type="AlphaFoldDB" id="A0A5N5CUF3"/>
<feature type="domain" description="O-methyltransferase C-terminal" evidence="4">
    <location>
        <begin position="91"/>
        <end position="288"/>
    </location>
</feature>
<dbReference type="EMBL" id="VCHE01000242">
    <property type="protein sequence ID" value="KAB2568990.1"/>
    <property type="molecule type" value="Genomic_DNA"/>
</dbReference>
<dbReference type="InterPro" id="IPR029063">
    <property type="entry name" value="SAM-dependent_MTases_sf"/>
</dbReference>
<evidence type="ECO:0000256" key="2">
    <source>
        <dbReference type="ARBA" id="ARBA00022679"/>
    </source>
</evidence>
<evidence type="ECO:0000259" key="4">
    <source>
        <dbReference type="Pfam" id="PF00891"/>
    </source>
</evidence>
<keyword evidence="6" id="KW-1185">Reference proteome</keyword>
<gene>
    <name evidence="5" type="primary">tpcA_1</name>
    <name evidence="5" type="ORF">DBV05_g12332</name>
</gene>
<dbReference type="Pfam" id="PF00891">
    <property type="entry name" value="Methyltransf_2"/>
    <property type="match status" value="1"/>
</dbReference>
<dbReference type="Proteomes" id="UP000325902">
    <property type="component" value="Unassembled WGS sequence"/>
</dbReference>
<dbReference type="GO" id="GO:0032259">
    <property type="term" value="P:methylation"/>
    <property type="evidence" value="ECO:0007669"/>
    <property type="project" value="UniProtKB-KW"/>
</dbReference>
<evidence type="ECO:0000256" key="3">
    <source>
        <dbReference type="ARBA" id="ARBA00022691"/>
    </source>
</evidence>
<dbReference type="PANTHER" id="PTHR43712">
    <property type="entry name" value="PUTATIVE (AFU_ORTHOLOGUE AFUA_4G14580)-RELATED"/>
    <property type="match status" value="1"/>
</dbReference>
<protein>
    <submittedName>
        <fullName evidence="5">O-methyltransferase tpcA</fullName>
    </submittedName>
</protein>
<reference evidence="5 6" key="1">
    <citation type="journal article" date="2019" name="Sci. Rep.">
        <title>A multi-omics analysis of the grapevine pathogen Lasiodiplodia theobromae reveals that temperature affects the expression of virulence- and pathogenicity-related genes.</title>
        <authorList>
            <person name="Felix C."/>
            <person name="Meneses R."/>
            <person name="Goncalves M.F.M."/>
            <person name="Tilleman L."/>
            <person name="Duarte A.S."/>
            <person name="Jorrin-Novo J.V."/>
            <person name="Van de Peer Y."/>
            <person name="Deforce D."/>
            <person name="Van Nieuwerburgh F."/>
            <person name="Esteves A.C."/>
            <person name="Alves A."/>
        </authorList>
    </citation>
    <scope>NUCLEOTIDE SEQUENCE [LARGE SCALE GENOMIC DNA]</scope>
    <source>
        <strain evidence="5 6">LA-SOL3</strain>
    </source>
</reference>
<dbReference type="GO" id="GO:0008171">
    <property type="term" value="F:O-methyltransferase activity"/>
    <property type="evidence" value="ECO:0007669"/>
    <property type="project" value="InterPro"/>
</dbReference>
<dbReference type="InterPro" id="IPR016461">
    <property type="entry name" value="COMT-like"/>
</dbReference>
<organism evidence="5 6">
    <name type="scientific">Lasiodiplodia theobromae</name>
    <dbReference type="NCBI Taxonomy" id="45133"/>
    <lineage>
        <taxon>Eukaryota</taxon>
        <taxon>Fungi</taxon>
        <taxon>Dikarya</taxon>
        <taxon>Ascomycota</taxon>
        <taxon>Pezizomycotina</taxon>
        <taxon>Dothideomycetes</taxon>
        <taxon>Dothideomycetes incertae sedis</taxon>
        <taxon>Botryosphaeriales</taxon>
        <taxon>Botryosphaeriaceae</taxon>
        <taxon>Lasiodiplodia</taxon>
    </lineage>
</organism>
<comment type="caution">
    <text evidence="5">The sequence shown here is derived from an EMBL/GenBank/DDBJ whole genome shotgun (WGS) entry which is preliminary data.</text>
</comment>
<dbReference type="PANTHER" id="PTHR43712:SF2">
    <property type="entry name" value="O-METHYLTRANSFERASE CICE"/>
    <property type="match status" value="1"/>
</dbReference>
<evidence type="ECO:0000313" key="5">
    <source>
        <dbReference type="EMBL" id="KAB2568990.1"/>
    </source>
</evidence>
<proteinExistence type="predicted"/>
<name>A0A5N5CUF3_9PEZI</name>
<sequence length="308" mass="34298">MLPQLDAFAASAYLPLTLLDEKKGPSYDICDAAWGVAIRADKPRWDWLEEKLPARELAKPSGASPPLPEAAYADLSGEKGDELQARPELKIFGLAMQGVGKVNVNSHIYDYPWNEVSNGLLVDVGGGVGQFDLQLLEVYPELKVVIQDRAPVLEQAQNDIWPKQNPQAVASGQVKFMPHDFFTENPVKGADVYWLRSIIHDWSDEYCVKILTGVRKAMSRNSRVLVCDQVMNTTTGHPELTPAPAPLPANYGEYMRPLYQLDMIMLAAHNGIERTPAEVQVLLGAAGLRLKKIWECRSQLWIIEARLP</sequence>
<dbReference type="OrthoDB" id="2410195at2759"/>
<evidence type="ECO:0000313" key="6">
    <source>
        <dbReference type="Proteomes" id="UP000325902"/>
    </source>
</evidence>
<evidence type="ECO:0000256" key="1">
    <source>
        <dbReference type="ARBA" id="ARBA00022603"/>
    </source>
</evidence>
<dbReference type="PROSITE" id="PS51683">
    <property type="entry name" value="SAM_OMT_II"/>
    <property type="match status" value="1"/>
</dbReference>
<dbReference type="InterPro" id="IPR001077">
    <property type="entry name" value="COMT_C"/>
</dbReference>
<keyword evidence="3" id="KW-0949">S-adenosyl-L-methionine</keyword>